<feature type="signal peptide" evidence="1">
    <location>
        <begin position="1"/>
        <end position="27"/>
    </location>
</feature>
<organism evidence="2 3">
    <name type="scientific">Cohnella xylanilytica</name>
    <dbReference type="NCBI Taxonomy" id="557555"/>
    <lineage>
        <taxon>Bacteria</taxon>
        <taxon>Bacillati</taxon>
        <taxon>Bacillota</taxon>
        <taxon>Bacilli</taxon>
        <taxon>Bacillales</taxon>
        <taxon>Paenibacillaceae</taxon>
        <taxon>Cohnella</taxon>
    </lineage>
</organism>
<accession>A0A841TV34</accession>
<keyword evidence="3" id="KW-1185">Reference proteome</keyword>
<keyword evidence="1" id="KW-0732">Signal</keyword>
<evidence type="ECO:0000256" key="1">
    <source>
        <dbReference type="SAM" id="SignalP"/>
    </source>
</evidence>
<name>A0A841TV34_9BACL</name>
<evidence type="ECO:0000313" key="3">
    <source>
        <dbReference type="Proteomes" id="UP000553776"/>
    </source>
</evidence>
<gene>
    <name evidence="2" type="ORF">H7B90_12115</name>
</gene>
<dbReference type="EMBL" id="JACJVR010000048">
    <property type="protein sequence ID" value="MBB6692146.1"/>
    <property type="molecule type" value="Genomic_DNA"/>
</dbReference>
<dbReference type="Proteomes" id="UP000553776">
    <property type="component" value="Unassembled WGS sequence"/>
</dbReference>
<feature type="chain" id="PRO_5032590522" evidence="1">
    <location>
        <begin position="28"/>
        <end position="148"/>
    </location>
</feature>
<evidence type="ECO:0000313" key="2">
    <source>
        <dbReference type="EMBL" id="MBB6692146.1"/>
    </source>
</evidence>
<sequence>MKRFKRSFFVFAVVVAFMPLSSVSTLADSSPPSAAVIDSSPPESIPFTDILTIDNANLNNGGNSWSQPSAYDYARVYISNSRSQTLNVYLSYNLNGSKQNIYTGTVSANGTLTINVTHASGHGFYVDYNTADGTVSGKINVKASDALH</sequence>
<protein>
    <submittedName>
        <fullName evidence="2">Uncharacterized protein</fullName>
    </submittedName>
</protein>
<comment type="caution">
    <text evidence="2">The sequence shown here is derived from an EMBL/GenBank/DDBJ whole genome shotgun (WGS) entry which is preliminary data.</text>
</comment>
<proteinExistence type="predicted"/>
<reference evidence="2 3" key="1">
    <citation type="submission" date="2020-08" db="EMBL/GenBank/DDBJ databases">
        <title>Cohnella phylogeny.</title>
        <authorList>
            <person name="Dunlap C."/>
        </authorList>
    </citation>
    <scope>NUCLEOTIDE SEQUENCE [LARGE SCALE GENOMIC DNA]</scope>
    <source>
        <strain evidence="2 3">DSM 25239</strain>
    </source>
</reference>
<dbReference type="AlphaFoldDB" id="A0A841TV34"/>
<dbReference type="RefSeq" id="WP_185136139.1">
    <property type="nucleotide sequence ID" value="NZ_JACJVR010000048.1"/>
</dbReference>